<accession>A0A4R8Q0T3</accession>
<comment type="caution">
    <text evidence="2">The sequence shown here is derived from an EMBL/GenBank/DDBJ whole genome shotgun (WGS) entry which is preliminary data.</text>
</comment>
<keyword evidence="3" id="KW-1185">Reference proteome</keyword>
<evidence type="ECO:0000313" key="2">
    <source>
        <dbReference type="EMBL" id="TDZ30420.1"/>
    </source>
</evidence>
<protein>
    <submittedName>
        <fullName evidence="2">Uncharacterized protein</fullName>
    </submittedName>
</protein>
<proteinExistence type="predicted"/>
<gene>
    <name evidence="2" type="ORF">C8035_v002509</name>
</gene>
<sequence>MARLLSKAALGIWGSYFGALLESLLPVATSLALFHLACALAICAVASVLRVVKSRRNVKDTPLRKG</sequence>
<dbReference type="EMBL" id="QAPG01000132">
    <property type="protein sequence ID" value="TDZ30420.1"/>
    <property type="molecule type" value="Genomic_DNA"/>
</dbReference>
<keyword evidence="1" id="KW-1133">Transmembrane helix</keyword>
<organism evidence="2 3">
    <name type="scientific">Colletotrichum spinosum</name>
    <dbReference type="NCBI Taxonomy" id="1347390"/>
    <lineage>
        <taxon>Eukaryota</taxon>
        <taxon>Fungi</taxon>
        <taxon>Dikarya</taxon>
        <taxon>Ascomycota</taxon>
        <taxon>Pezizomycotina</taxon>
        <taxon>Sordariomycetes</taxon>
        <taxon>Hypocreomycetidae</taxon>
        <taxon>Glomerellales</taxon>
        <taxon>Glomerellaceae</taxon>
        <taxon>Colletotrichum</taxon>
        <taxon>Colletotrichum orbiculare species complex</taxon>
    </lineage>
</organism>
<keyword evidence="1" id="KW-0812">Transmembrane</keyword>
<name>A0A4R8Q0T3_9PEZI</name>
<feature type="transmembrane region" description="Helical" evidence="1">
    <location>
        <begin position="24"/>
        <end position="49"/>
    </location>
</feature>
<dbReference type="Proteomes" id="UP000295083">
    <property type="component" value="Unassembled WGS sequence"/>
</dbReference>
<reference evidence="2 3" key="1">
    <citation type="submission" date="2018-11" db="EMBL/GenBank/DDBJ databases">
        <title>Genome sequence and assembly of Colletotrichum spinosum.</title>
        <authorList>
            <person name="Gan P."/>
            <person name="Shirasu K."/>
        </authorList>
    </citation>
    <scope>NUCLEOTIDE SEQUENCE [LARGE SCALE GENOMIC DNA]</scope>
    <source>
        <strain evidence="2 3">CBS 515.97</strain>
    </source>
</reference>
<evidence type="ECO:0000313" key="3">
    <source>
        <dbReference type="Proteomes" id="UP000295083"/>
    </source>
</evidence>
<keyword evidence="1" id="KW-0472">Membrane</keyword>
<evidence type="ECO:0000256" key="1">
    <source>
        <dbReference type="SAM" id="Phobius"/>
    </source>
</evidence>
<dbReference type="AlphaFoldDB" id="A0A4R8Q0T3"/>